<dbReference type="InterPro" id="IPR013517">
    <property type="entry name" value="FG-GAP"/>
</dbReference>
<dbReference type="PANTHER" id="PTHR36220:SF1">
    <property type="entry name" value="GAMMA TUBULIN COMPLEX COMPONENT C-TERMINAL DOMAIN-CONTAINING PROTEIN"/>
    <property type="match status" value="1"/>
</dbReference>
<proteinExistence type="predicted"/>
<dbReference type="AlphaFoldDB" id="X0TLC6"/>
<evidence type="ECO:0000256" key="3">
    <source>
        <dbReference type="ARBA" id="ARBA00023180"/>
    </source>
</evidence>
<comment type="caution">
    <text evidence="4">The sequence shown here is derived from an EMBL/GenBank/DDBJ whole genome shotgun (WGS) entry which is preliminary data.</text>
</comment>
<keyword evidence="1" id="KW-0732">Signal</keyword>
<feature type="non-terminal residue" evidence="4">
    <location>
        <position position="307"/>
    </location>
</feature>
<gene>
    <name evidence="4" type="ORF">S01H1_19409</name>
</gene>
<accession>X0TLC6</accession>
<reference evidence="4" key="1">
    <citation type="journal article" date="2014" name="Front. Microbiol.">
        <title>High frequency of phylogenetically diverse reductive dehalogenase-homologous genes in deep subseafloor sedimentary metagenomes.</title>
        <authorList>
            <person name="Kawai M."/>
            <person name="Futagami T."/>
            <person name="Toyoda A."/>
            <person name="Takaki Y."/>
            <person name="Nishi S."/>
            <person name="Hori S."/>
            <person name="Arai W."/>
            <person name="Tsubouchi T."/>
            <person name="Morono Y."/>
            <person name="Uchiyama I."/>
            <person name="Ito T."/>
            <person name="Fujiyama A."/>
            <person name="Inagaki F."/>
            <person name="Takami H."/>
        </authorList>
    </citation>
    <scope>NUCLEOTIDE SEQUENCE</scope>
    <source>
        <strain evidence="4">Expedition CK06-06</strain>
    </source>
</reference>
<dbReference type="EMBL" id="BARS01010479">
    <property type="protein sequence ID" value="GAF94029.1"/>
    <property type="molecule type" value="Genomic_DNA"/>
</dbReference>
<sequence length="307" mass="32803">MKKAFLVIVILLTAGSVCAGAFWRDKVVAPAGFSNGWFGKSVSLSGDVCVVGSDWDGMTEYFEGSAFVFQFDGSKWDSGKELTSPDRTPYDCFGLSVSVSGQTCVVGAHLDSSEGESSGSAYVFHYNEPNWIQEIKLTASDASSHDYFGASVFVDGNICVVGSPEAYGNQAVTGAAYVFRFDGYNWTEEQKIFAPDSSHGDGFGNSVSLSDDVCIVGAPEDDDIIGGAGSAYVFRFEDPNWIQETKLTASDAAEYDQFGSSVSISGDVCVVGAPRHDQNGESSGSAYVFRFKDPNWVQEVKLTPSDG</sequence>
<organism evidence="4">
    <name type="scientific">marine sediment metagenome</name>
    <dbReference type="NCBI Taxonomy" id="412755"/>
    <lineage>
        <taxon>unclassified sequences</taxon>
        <taxon>metagenomes</taxon>
        <taxon>ecological metagenomes</taxon>
    </lineage>
</organism>
<dbReference type="InterPro" id="IPR028994">
    <property type="entry name" value="Integrin_alpha_N"/>
</dbReference>
<dbReference type="PANTHER" id="PTHR36220">
    <property type="entry name" value="UNNAMED PRODUCT"/>
    <property type="match status" value="1"/>
</dbReference>
<dbReference type="Gene3D" id="2.130.10.130">
    <property type="entry name" value="Integrin alpha, N-terminal"/>
    <property type="match status" value="2"/>
</dbReference>
<keyword evidence="3" id="KW-0325">Glycoprotein</keyword>
<dbReference type="SUPFAM" id="SSF50965">
    <property type="entry name" value="Galactose oxidase, central domain"/>
    <property type="match status" value="1"/>
</dbReference>
<keyword evidence="2" id="KW-0677">Repeat</keyword>
<evidence type="ECO:0008006" key="5">
    <source>
        <dbReference type="Google" id="ProtNLM"/>
    </source>
</evidence>
<evidence type="ECO:0000256" key="1">
    <source>
        <dbReference type="ARBA" id="ARBA00022729"/>
    </source>
</evidence>
<name>X0TLC6_9ZZZZ</name>
<protein>
    <recommendedName>
        <fullName evidence="5">PKD domain-containing protein</fullName>
    </recommendedName>
</protein>
<evidence type="ECO:0000313" key="4">
    <source>
        <dbReference type="EMBL" id="GAF94029.1"/>
    </source>
</evidence>
<evidence type="ECO:0000256" key="2">
    <source>
        <dbReference type="ARBA" id="ARBA00022737"/>
    </source>
</evidence>
<dbReference type="InterPro" id="IPR013519">
    <property type="entry name" value="Int_alpha_beta-p"/>
</dbReference>
<dbReference type="InterPro" id="IPR011043">
    <property type="entry name" value="Gal_Oxase/kelch_b-propeller"/>
</dbReference>
<dbReference type="PROSITE" id="PS51470">
    <property type="entry name" value="FG_GAP"/>
    <property type="match status" value="1"/>
</dbReference>
<dbReference type="Pfam" id="PF14312">
    <property type="entry name" value="FG-GAP_2"/>
    <property type="match status" value="5"/>
</dbReference>